<dbReference type="InterPro" id="IPR003140">
    <property type="entry name" value="PLipase/COase/thioEstase"/>
</dbReference>
<dbReference type="InterPro" id="IPR029058">
    <property type="entry name" value="AB_hydrolase_fold"/>
</dbReference>
<comment type="similarity">
    <text evidence="1">Belongs to the AB hydrolase superfamily. AB hydrolase 2 family.</text>
</comment>
<dbReference type="PANTHER" id="PTHR10655:SF17">
    <property type="entry name" value="LYSOPHOSPHOLIPASE-LIKE PROTEIN 1"/>
    <property type="match status" value="1"/>
</dbReference>
<dbReference type="HOGENOM" id="CLU_049413_4_0_0"/>
<keyword evidence="2" id="KW-0378">Hydrolase</keyword>
<feature type="domain" description="Phospholipase/carboxylesterase/thioesterase" evidence="3">
    <location>
        <begin position="26"/>
        <end position="210"/>
    </location>
</feature>
<evidence type="ECO:0000313" key="5">
    <source>
        <dbReference type="Proteomes" id="UP000019151"/>
    </source>
</evidence>
<evidence type="ECO:0000256" key="1">
    <source>
        <dbReference type="ARBA" id="ARBA00006499"/>
    </source>
</evidence>
<dbReference type="InParanoid" id="W0RF62"/>
<dbReference type="GO" id="GO:0016787">
    <property type="term" value="F:hydrolase activity"/>
    <property type="evidence" value="ECO:0007669"/>
    <property type="project" value="UniProtKB-KW"/>
</dbReference>
<evidence type="ECO:0000313" key="4">
    <source>
        <dbReference type="EMBL" id="AHG89709.1"/>
    </source>
</evidence>
<gene>
    <name evidence="4" type="ORF">J421_2172</name>
</gene>
<dbReference type="SUPFAM" id="SSF53474">
    <property type="entry name" value="alpha/beta-Hydrolases"/>
    <property type="match status" value="1"/>
</dbReference>
<name>W0RF62_9BACT</name>
<dbReference type="Gene3D" id="3.40.50.1820">
    <property type="entry name" value="alpha/beta hydrolase"/>
    <property type="match status" value="1"/>
</dbReference>
<evidence type="ECO:0000259" key="3">
    <source>
        <dbReference type="Pfam" id="PF02230"/>
    </source>
</evidence>
<dbReference type="eggNOG" id="COG0400">
    <property type="taxonomic scope" value="Bacteria"/>
</dbReference>
<protein>
    <submittedName>
        <fullName evidence="4">Phospholipase/Carboxylesterase</fullName>
    </submittedName>
</protein>
<dbReference type="Pfam" id="PF02230">
    <property type="entry name" value="Abhydrolase_2"/>
    <property type="match status" value="1"/>
</dbReference>
<dbReference type="RefSeq" id="WP_025411197.1">
    <property type="nucleotide sequence ID" value="NZ_CP007128.1"/>
</dbReference>
<reference evidence="4 5" key="1">
    <citation type="journal article" date="2014" name="Genome Announc.">
        <title>Genome Sequence and Methylome of Soil Bacterium Gemmatirosa kalamazoonensis KBS708T, a Member of the Rarely Cultivated Gemmatimonadetes Phylum.</title>
        <authorList>
            <person name="Debruyn J.M."/>
            <person name="Radosevich M."/>
            <person name="Wommack K.E."/>
            <person name="Polson S.W."/>
            <person name="Hauser L.J."/>
            <person name="Fawaz M.N."/>
            <person name="Korlach J."/>
            <person name="Tsai Y.C."/>
        </authorList>
    </citation>
    <scope>NUCLEOTIDE SEQUENCE [LARGE SCALE GENOMIC DNA]</scope>
    <source>
        <strain evidence="4 5">KBS708</strain>
    </source>
</reference>
<dbReference type="KEGG" id="gba:J421_2172"/>
<dbReference type="Proteomes" id="UP000019151">
    <property type="component" value="Chromosome"/>
</dbReference>
<evidence type="ECO:0000256" key="2">
    <source>
        <dbReference type="ARBA" id="ARBA00022801"/>
    </source>
</evidence>
<sequence>MTASPTRDDPHAGQPVRTAGAALDGARAAVILVHGRGASAESILSLAEALPVDGVAYLAPQAAGGTWYPLGFMSPIPRNEPGITSSMWAIDRLFARIADAGVPPERTMLLGFSQGACLATEYVARHARRYGGVAGLSGGLIGPDGTPRDYAGSLDGTPVFLGCSDVDFHIPAERVRETAEVLARLGGDVDMRLYPGMGHGVNEDEIEAVRGIVQGLGD</sequence>
<keyword evidence="5" id="KW-1185">Reference proteome</keyword>
<dbReference type="PANTHER" id="PTHR10655">
    <property type="entry name" value="LYSOPHOSPHOLIPASE-RELATED"/>
    <property type="match status" value="1"/>
</dbReference>
<dbReference type="STRING" id="861299.J421_2172"/>
<dbReference type="InterPro" id="IPR050565">
    <property type="entry name" value="LYPA1-2/EST-like"/>
</dbReference>
<organism evidence="4 5">
    <name type="scientific">Gemmatirosa kalamazoonensis</name>
    <dbReference type="NCBI Taxonomy" id="861299"/>
    <lineage>
        <taxon>Bacteria</taxon>
        <taxon>Pseudomonadati</taxon>
        <taxon>Gemmatimonadota</taxon>
        <taxon>Gemmatimonadia</taxon>
        <taxon>Gemmatimonadales</taxon>
        <taxon>Gemmatimonadaceae</taxon>
        <taxon>Gemmatirosa</taxon>
    </lineage>
</organism>
<dbReference type="EMBL" id="CP007128">
    <property type="protein sequence ID" value="AHG89709.1"/>
    <property type="molecule type" value="Genomic_DNA"/>
</dbReference>
<dbReference type="OrthoDB" id="9795555at2"/>
<dbReference type="PATRIC" id="fig|861299.3.peg.2210"/>
<dbReference type="AlphaFoldDB" id="W0RF62"/>
<proteinExistence type="inferred from homology"/>
<accession>W0RF62</accession>